<comment type="caution">
    <text evidence="2">The sequence shown here is derived from an EMBL/GenBank/DDBJ whole genome shotgun (WGS) entry which is preliminary data.</text>
</comment>
<evidence type="ECO:0000256" key="1">
    <source>
        <dbReference type="SAM" id="MobiDB-lite"/>
    </source>
</evidence>
<keyword evidence="3" id="KW-1185">Reference proteome</keyword>
<evidence type="ECO:0000313" key="2">
    <source>
        <dbReference type="EMBL" id="RLN39894.1"/>
    </source>
</evidence>
<accession>A0A3L6TLZ4</accession>
<gene>
    <name evidence="2" type="ORF">C2845_PM01G38770</name>
</gene>
<dbReference type="Proteomes" id="UP000275267">
    <property type="component" value="Unassembled WGS sequence"/>
</dbReference>
<name>A0A3L6TLZ4_PANMI</name>
<sequence length="269" mass="30488">MTESDMRLKLGREQEIRRFPQPPQYHHQKWEPIRKEEFGRRPGKEVASEKMGEFKFTCSDITASVTSWIWPWRGVLYVWHLIMMHLFAWPTEHFEDMGFVVFETEDELSSTSREEQQGEGGGGDSQETGKDGTEKTQKGKTLLKQPPYASRCSSRITRDGSHIAELAGKQAAKKNLENVGNFTTHPTSFFTKDNANCLSSTANKWGINLGNDQLGVASNLSLMRARELAQKAIIEATYKEKELKRVEEEEISKKLMMETLTSGGGPVLV</sequence>
<protein>
    <submittedName>
        <fullName evidence="2">Uncharacterized protein</fullName>
    </submittedName>
</protein>
<feature type="region of interest" description="Disordered" evidence="1">
    <location>
        <begin position="106"/>
        <end position="154"/>
    </location>
</feature>
<reference evidence="3" key="1">
    <citation type="journal article" date="2019" name="Nat. Commun.">
        <title>The genome of broomcorn millet.</title>
        <authorList>
            <person name="Zou C."/>
            <person name="Miki D."/>
            <person name="Li D."/>
            <person name="Tang Q."/>
            <person name="Xiao L."/>
            <person name="Rajput S."/>
            <person name="Deng P."/>
            <person name="Jia W."/>
            <person name="Huang R."/>
            <person name="Zhang M."/>
            <person name="Sun Y."/>
            <person name="Hu J."/>
            <person name="Fu X."/>
            <person name="Schnable P.S."/>
            <person name="Li F."/>
            <person name="Zhang H."/>
            <person name="Feng B."/>
            <person name="Zhu X."/>
            <person name="Liu R."/>
            <person name="Schnable J.C."/>
            <person name="Zhu J.-K."/>
            <person name="Zhang H."/>
        </authorList>
    </citation>
    <scope>NUCLEOTIDE SEQUENCE [LARGE SCALE GENOMIC DNA]</scope>
</reference>
<organism evidence="2 3">
    <name type="scientific">Panicum miliaceum</name>
    <name type="common">Proso millet</name>
    <name type="synonym">Broomcorn millet</name>
    <dbReference type="NCBI Taxonomy" id="4540"/>
    <lineage>
        <taxon>Eukaryota</taxon>
        <taxon>Viridiplantae</taxon>
        <taxon>Streptophyta</taxon>
        <taxon>Embryophyta</taxon>
        <taxon>Tracheophyta</taxon>
        <taxon>Spermatophyta</taxon>
        <taxon>Magnoliopsida</taxon>
        <taxon>Liliopsida</taxon>
        <taxon>Poales</taxon>
        <taxon>Poaceae</taxon>
        <taxon>PACMAD clade</taxon>
        <taxon>Panicoideae</taxon>
        <taxon>Panicodae</taxon>
        <taxon>Paniceae</taxon>
        <taxon>Panicinae</taxon>
        <taxon>Panicum</taxon>
        <taxon>Panicum sect. Panicum</taxon>
    </lineage>
</organism>
<evidence type="ECO:0000313" key="3">
    <source>
        <dbReference type="Proteomes" id="UP000275267"/>
    </source>
</evidence>
<proteinExistence type="predicted"/>
<dbReference type="EMBL" id="PQIB02000001">
    <property type="protein sequence ID" value="RLN39894.1"/>
    <property type="molecule type" value="Genomic_DNA"/>
</dbReference>
<feature type="compositionally biased region" description="Basic and acidic residues" evidence="1">
    <location>
        <begin position="127"/>
        <end position="137"/>
    </location>
</feature>
<dbReference type="AlphaFoldDB" id="A0A3L6TLZ4"/>